<dbReference type="AlphaFoldDB" id="A0A2A2LJI0"/>
<dbReference type="EMBL" id="LIAE01006680">
    <property type="protein sequence ID" value="PAV86344.1"/>
    <property type="molecule type" value="Genomic_DNA"/>
</dbReference>
<evidence type="ECO:0000256" key="1">
    <source>
        <dbReference type="SAM" id="MobiDB-lite"/>
    </source>
</evidence>
<protein>
    <recommendedName>
        <fullName evidence="2">MTMR6-9 GRAM domain-containing protein</fullName>
    </recommendedName>
</protein>
<dbReference type="Gene3D" id="2.30.29.30">
    <property type="entry name" value="Pleckstrin-homology domain (PH domain)/Phosphotyrosine-binding domain (PTB)"/>
    <property type="match status" value="1"/>
</dbReference>
<name>A0A2A2LJI0_9BILA</name>
<evidence type="ECO:0000259" key="2">
    <source>
        <dbReference type="Pfam" id="PF21098"/>
    </source>
</evidence>
<feature type="region of interest" description="Disordered" evidence="1">
    <location>
        <begin position="1"/>
        <end position="29"/>
    </location>
</feature>
<sequence length="201" mass="22021">MASSELSFPAKTSPSAATDFSGAFDAPSKSEEVVVRLRRTPAHVPAARRKTDDLSGTYPAYTEDITVAGSLLKDRLSLILDTITGRDEERKFELAHCLNVDKVQLVNRFGAESNIVGTVHVTTTHLIFRADDGSKEIWIANGLIGSVERGSLSIVGCPLIIRCKHFQILSLLIKSDKACQDLYVTLQRCSRPGCNKMFVIL</sequence>
<feature type="domain" description="MTMR6-9 GRAM" evidence="2">
    <location>
        <begin position="100"/>
        <end position="190"/>
    </location>
</feature>
<feature type="compositionally biased region" description="Polar residues" evidence="1">
    <location>
        <begin position="1"/>
        <end position="18"/>
    </location>
</feature>
<accession>A0A2A2LJI0</accession>
<proteinExistence type="predicted"/>
<comment type="caution">
    <text evidence="3">The sequence shown here is derived from an EMBL/GenBank/DDBJ whole genome shotgun (WGS) entry which is preliminary data.</text>
</comment>
<dbReference type="InterPro" id="IPR048994">
    <property type="entry name" value="PH-GRAM_MTMR6-9"/>
</dbReference>
<dbReference type="STRING" id="2018661.A0A2A2LJI0"/>
<evidence type="ECO:0000313" key="4">
    <source>
        <dbReference type="Proteomes" id="UP000218231"/>
    </source>
</evidence>
<keyword evidence="4" id="KW-1185">Reference proteome</keyword>
<dbReference type="Pfam" id="PF21098">
    <property type="entry name" value="PH-GRAM_MTMR6-like"/>
    <property type="match status" value="1"/>
</dbReference>
<dbReference type="InterPro" id="IPR011993">
    <property type="entry name" value="PH-like_dom_sf"/>
</dbReference>
<dbReference type="Proteomes" id="UP000218231">
    <property type="component" value="Unassembled WGS sequence"/>
</dbReference>
<reference evidence="3 4" key="1">
    <citation type="journal article" date="2017" name="Curr. Biol.">
        <title>Genome architecture and evolution of a unichromosomal asexual nematode.</title>
        <authorList>
            <person name="Fradin H."/>
            <person name="Zegar C."/>
            <person name="Gutwein M."/>
            <person name="Lucas J."/>
            <person name="Kovtun M."/>
            <person name="Corcoran D."/>
            <person name="Baugh L.R."/>
            <person name="Kiontke K."/>
            <person name="Gunsalus K."/>
            <person name="Fitch D.H."/>
            <person name="Piano F."/>
        </authorList>
    </citation>
    <scope>NUCLEOTIDE SEQUENCE [LARGE SCALE GENOMIC DNA]</scope>
    <source>
        <strain evidence="3">PF1309</strain>
    </source>
</reference>
<dbReference type="OrthoDB" id="271628at2759"/>
<organism evidence="3 4">
    <name type="scientific">Diploscapter pachys</name>
    <dbReference type="NCBI Taxonomy" id="2018661"/>
    <lineage>
        <taxon>Eukaryota</taxon>
        <taxon>Metazoa</taxon>
        <taxon>Ecdysozoa</taxon>
        <taxon>Nematoda</taxon>
        <taxon>Chromadorea</taxon>
        <taxon>Rhabditida</taxon>
        <taxon>Rhabditina</taxon>
        <taxon>Rhabditomorpha</taxon>
        <taxon>Rhabditoidea</taxon>
        <taxon>Rhabditidae</taxon>
        <taxon>Diploscapter</taxon>
    </lineage>
</organism>
<dbReference type="SUPFAM" id="SSF50729">
    <property type="entry name" value="PH domain-like"/>
    <property type="match status" value="1"/>
</dbReference>
<evidence type="ECO:0000313" key="3">
    <source>
        <dbReference type="EMBL" id="PAV86344.1"/>
    </source>
</evidence>
<gene>
    <name evidence="3" type="ORF">WR25_14662</name>
</gene>